<reference evidence="1" key="1">
    <citation type="submission" date="2024-12" db="EMBL/GenBank/DDBJ databases">
        <authorList>
            <person name="Wu N."/>
        </authorList>
    </citation>
    <scope>NUCLEOTIDE SEQUENCE</scope>
    <source>
        <strain evidence="1">P15</strain>
    </source>
</reference>
<organism evidence="1 2">
    <name type="scientific">Paenibacillus mesotrionivorans</name>
    <dbReference type="NCBI Taxonomy" id="3160968"/>
    <lineage>
        <taxon>Bacteria</taxon>
        <taxon>Bacillati</taxon>
        <taxon>Bacillota</taxon>
        <taxon>Bacilli</taxon>
        <taxon>Bacillales</taxon>
        <taxon>Paenibacillaceae</taxon>
        <taxon>Paenibacillus</taxon>
    </lineage>
</organism>
<evidence type="ECO:0000313" key="2">
    <source>
        <dbReference type="Proteomes" id="UP001631969"/>
    </source>
</evidence>
<dbReference type="EMBL" id="JBJURJ010000004">
    <property type="protein sequence ID" value="MFM9328277.1"/>
    <property type="molecule type" value="Genomic_DNA"/>
</dbReference>
<name>A0ACC7NYZ8_9BACL</name>
<proteinExistence type="predicted"/>
<evidence type="ECO:0000313" key="1">
    <source>
        <dbReference type="EMBL" id="MFM9328277.1"/>
    </source>
</evidence>
<protein>
    <submittedName>
        <fullName evidence="1">Uncharacterized protein</fullName>
    </submittedName>
</protein>
<dbReference type="Proteomes" id="UP001631969">
    <property type="component" value="Unassembled WGS sequence"/>
</dbReference>
<keyword evidence="2" id="KW-1185">Reference proteome</keyword>
<accession>A0ACC7NYZ8</accession>
<comment type="caution">
    <text evidence="1">The sequence shown here is derived from an EMBL/GenBank/DDBJ whole genome shotgun (WGS) entry which is preliminary data.</text>
</comment>
<sequence>MSDAMRIGVIYIRSPDKAERRLRKLAAKNMAELFQAEGYAAVIKELPAEHAQAGTGSCSEADVLVAAGAHSKRELCRLAAYAELLGLVAAGLDPTGAVLGADRVLLRRLLAGERVPQSLFRTFTRSQWEQDSAYFLIEIEMTLGYPCRIGPPETSCGRDAVLVATREELQAAVEEVFRKADRLLAEETVKGRVYAAALGGGKEAADIAVMELGGVVPPAETGYKPPAGSQLETEVRNASRRAFAALQAKGPAVLYFVTPDGHSNVLLTDADLCPELGPEGVHAAVWRDVGTPDGERLKRLVHAAWKQAAKPAGLTGD</sequence>
<gene>
    <name evidence="1" type="ORF">ACI1P1_08270</name>
</gene>